<proteinExistence type="predicted"/>
<organism evidence="1 2">
    <name type="scientific">Hymenobacter amundsenii</name>
    <dbReference type="NCBI Taxonomy" id="2006685"/>
    <lineage>
        <taxon>Bacteria</taxon>
        <taxon>Pseudomonadati</taxon>
        <taxon>Bacteroidota</taxon>
        <taxon>Cytophagia</taxon>
        <taxon>Cytophagales</taxon>
        <taxon>Hymenobacteraceae</taxon>
        <taxon>Hymenobacter</taxon>
    </lineage>
</organism>
<protein>
    <submittedName>
        <fullName evidence="1">Uncharacterized protein</fullName>
    </submittedName>
</protein>
<comment type="caution">
    <text evidence="1">The sequence shown here is derived from an EMBL/GenBank/DDBJ whole genome shotgun (WGS) entry which is preliminary data.</text>
</comment>
<dbReference type="EMBL" id="NIRR01000018">
    <property type="protein sequence ID" value="OWP62935.1"/>
    <property type="molecule type" value="Genomic_DNA"/>
</dbReference>
<gene>
    <name evidence="1" type="ORF">CDA63_12005</name>
</gene>
<dbReference type="AlphaFoldDB" id="A0A246FK33"/>
<dbReference type="OrthoDB" id="885857at2"/>
<accession>A0A246FK33</accession>
<evidence type="ECO:0000313" key="2">
    <source>
        <dbReference type="Proteomes" id="UP000197277"/>
    </source>
</evidence>
<name>A0A246FK33_9BACT</name>
<sequence length="108" mass="12237">MEKQEREICRGHWLYGGVQPKGVIVKALNYDYYHEEEKAAGFFDLAEEAPVLNAEGEMYFIEWTDAAFAEQESYTAGCLDLAETVALACSIIGQPIRWLPQSEVETKK</sequence>
<keyword evidence="2" id="KW-1185">Reference proteome</keyword>
<dbReference type="Proteomes" id="UP000197277">
    <property type="component" value="Unassembled WGS sequence"/>
</dbReference>
<evidence type="ECO:0000313" key="1">
    <source>
        <dbReference type="EMBL" id="OWP62935.1"/>
    </source>
</evidence>
<dbReference type="RefSeq" id="WP_088464698.1">
    <property type="nucleotide sequence ID" value="NZ_NIRR01000018.1"/>
</dbReference>
<reference evidence="1 2" key="1">
    <citation type="submission" date="2017-06" db="EMBL/GenBank/DDBJ databases">
        <title>Hymenobacter amundsenii sp. nov. isolated from regoliths in Antarctica.</title>
        <authorList>
            <person name="Sedlacek I."/>
            <person name="Kralova S."/>
            <person name="Pantucek R."/>
            <person name="Svec P."/>
            <person name="Holochova P."/>
            <person name="Stankova E."/>
            <person name="Vrbovska V."/>
            <person name="Busse H.-J."/>
        </authorList>
    </citation>
    <scope>NUCLEOTIDE SEQUENCE [LARGE SCALE GENOMIC DNA]</scope>
    <source>
        <strain evidence="1 2">CCM 8682</strain>
    </source>
</reference>